<proteinExistence type="predicted"/>
<reference evidence="1" key="1">
    <citation type="journal article" date="2020" name="mSystems">
        <title>Genome- and Community-Level Interaction Insights into Carbon Utilization and Element Cycling Functions of Hydrothermarchaeota in Hydrothermal Sediment.</title>
        <authorList>
            <person name="Zhou Z."/>
            <person name="Liu Y."/>
            <person name="Xu W."/>
            <person name="Pan J."/>
            <person name="Luo Z.H."/>
            <person name="Li M."/>
        </authorList>
    </citation>
    <scope>NUCLEOTIDE SEQUENCE [LARGE SCALE GENOMIC DNA]</scope>
    <source>
        <strain evidence="1">HyVt-76</strain>
    </source>
</reference>
<dbReference type="Proteomes" id="UP000886111">
    <property type="component" value="Unassembled WGS sequence"/>
</dbReference>
<accession>A0A7V5H269</accession>
<feature type="non-terminal residue" evidence="1">
    <location>
        <position position="1"/>
    </location>
</feature>
<name>A0A7V5H269_CALAY</name>
<sequence>FDPAIVYGTLYDSRIYKSVDGGNSFIGINNGLPESNIFHTPLAMDPNNPERLFTISESNKIYRTTDAGFTWHGYSVDLGGYSYVKIAVSPVNSNIVWIGSSEDHINVSTDGGQNFQTTVRPENAPNAFLTGIAVHPSDSAQALVTFGVSGYGKIFRTRDLGQSWQDITANLPDVPVHCAIWLPYDTTQIWIGTDIGLFISIDNGQSWSFANGNLPSVSIRRLKIVGKEIVAATHGRGIWSIYDENLPGIVAPARPPVLQDLTPPNPLTNTMKIYFKTRFQYDSVQVDVNGEVLGTLGKVPAYVDTFALIQVQPPDYLEIKVVGYDGKEPYVSDQDELFIYEPAEQAEFDFDSGFSDFYGDFFIETPSGVANSGLQTEHPYFNQRDYVAVLGTPIVIKEKTILSYKDIAIVEPGEKGYYYPDYRMWDYVTVEASLDGENWQIIVTPYDCRFDVSWQNSYDSSNDPAPIQFKEHQVNLSEIFQQGEIVYIRFRLHADEYQTGWGWIIDDFVVKPVTETALANASPPAKFELFDNYPNPFNPQTTISFTLDRTGAASLKIYNSAGQLVRTLINQQKL</sequence>
<gene>
    <name evidence="1" type="ORF">ENL21_00895</name>
</gene>
<evidence type="ECO:0000313" key="1">
    <source>
        <dbReference type="EMBL" id="HHE54307.1"/>
    </source>
</evidence>
<dbReference type="GO" id="GO:0010411">
    <property type="term" value="P:xyloglucan metabolic process"/>
    <property type="evidence" value="ECO:0007669"/>
    <property type="project" value="TreeGrafter"/>
</dbReference>
<evidence type="ECO:0008006" key="2">
    <source>
        <dbReference type="Google" id="ProtNLM"/>
    </source>
</evidence>
<comment type="caution">
    <text evidence="1">The sequence shown here is derived from an EMBL/GenBank/DDBJ whole genome shotgun (WGS) entry which is preliminary data.</text>
</comment>
<dbReference type="InterPro" id="IPR052025">
    <property type="entry name" value="Xyloglucanase_GH74"/>
</dbReference>
<protein>
    <recommendedName>
        <fullName evidence="2">T9SS type A sorting domain-containing protein</fullName>
    </recommendedName>
</protein>
<dbReference type="PANTHER" id="PTHR43739:SF5">
    <property type="entry name" value="EXO-ALPHA-SIALIDASE"/>
    <property type="match status" value="1"/>
</dbReference>
<dbReference type="EMBL" id="DRTD01000066">
    <property type="protein sequence ID" value="HHE54307.1"/>
    <property type="molecule type" value="Genomic_DNA"/>
</dbReference>
<feature type="non-terminal residue" evidence="1">
    <location>
        <position position="574"/>
    </location>
</feature>
<dbReference type="PANTHER" id="PTHR43739">
    <property type="entry name" value="XYLOGLUCANASE (EUROFUNG)"/>
    <property type="match status" value="1"/>
</dbReference>
<dbReference type="InterPro" id="IPR015943">
    <property type="entry name" value="WD40/YVTN_repeat-like_dom_sf"/>
</dbReference>
<organism evidence="1">
    <name type="scientific">Caldithrix abyssi</name>
    <dbReference type="NCBI Taxonomy" id="187145"/>
    <lineage>
        <taxon>Bacteria</taxon>
        <taxon>Pseudomonadati</taxon>
        <taxon>Calditrichota</taxon>
        <taxon>Calditrichia</taxon>
        <taxon>Calditrichales</taxon>
        <taxon>Calditrichaceae</taxon>
        <taxon>Caldithrix</taxon>
    </lineage>
</organism>
<dbReference type="AlphaFoldDB" id="A0A7V5H269"/>
<dbReference type="Gene3D" id="2.130.10.10">
    <property type="entry name" value="YVTN repeat-like/Quinoprotein amine dehydrogenase"/>
    <property type="match status" value="2"/>
</dbReference>
<dbReference type="SUPFAM" id="SSF110296">
    <property type="entry name" value="Oligoxyloglucan reducing end-specific cellobiohydrolase"/>
    <property type="match status" value="1"/>
</dbReference>